<accession>A0AAN7TMN0</accession>
<dbReference type="Pfam" id="PF04818">
    <property type="entry name" value="CID"/>
    <property type="match status" value="1"/>
</dbReference>
<dbReference type="Proteomes" id="UP001310890">
    <property type="component" value="Unassembled WGS sequence"/>
</dbReference>
<evidence type="ECO:0000313" key="3">
    <source>
        <dbReference type="EMBL" id="KAK5116138.1"/>
    </source>
</evidence>
<evidence type="ECO:0000259" key="2">
    <source>
        <dbReference type="PROSITE" id="PS51391"/>
    </source>
</evidence>
<dbReference type="InterPro" id="IPR006569">
    <property type="entry name" value="CID_dom"/>
</dbReference>
<sequence length="435" mass="47938">MELRGIRNHFVDALEQRGGPVDPRRPPPDAEAFLQNVFLAANICTRRNIQQCSAFILQHVLPSTERTELLCRLLFAIGKSFSPREPGKRVDTTKNEPVYTGLGKIVNGKVQQSPQPHFQRLQVLYILSDVLMTHRHRSADSRSPNAESISIIKRYLPLLASLAVFRGTEKFTRSNPHLLSLLKIWHDNDIVPELTIVQIHTKILSSDTNNLPWTTLLARLNGEEAEITQLLAREAEEANLTLPRRHGVTHDPTAPWHELPAANGLYMKRLRGYPLKAAAFPAGGYEVQGSGAPLPSDLKSDVQALHREMLLQFTKYTNPAEVQDIDALGNVIYKDHSRPTRNYWGWSLEGLPKMKEQREMDEANARGYADLGLGGGRMDSVGRARELAASGGGRPGVGQGFVGTGWVDRGGGGGGRGGRGGRGWQGRGGGRGGRR</sequence>
<dbReference type="AlphaFoldDB" id="A0AAN7TMN0"/>
<evidence type="ECO:0000256" key="1">
    <source>
        <dbReference type="SAM" id="MobiDB-lite"/>
    </source>
</evidence>
<proteinExistence type="predicted"/>
<comment type="caution">
    <text evidence="3">The sequence shown here is derived from an EMBL/GenBank/DDBJ whole genome shotgun (WGS) entry which is preliminary data.</text>
</comment>
<feature type="region of interest" description="Disordered" evidence="1">
    <location>
        <begin position="407"/>
        <end position="435"/>
    </location>
</feature>
<dbReference type="Gene3D" id="1.25.40.90">
    <property type="match status" value="1"/>
</dbReference>
<protein>
    <recommendedName>
        <fullName evidence="2">CID domain-containing protein</fullName>
    </recommendedName>
</protein>
<evidence type="ECO:0000313" key="4">
    <source>
        <dbReference type="Proteomes" id="UP001310890"/>
    </source>
</evidence>
<gene>
    <name evidence="3" type="ORF">LTR62_008464</name>
</gene>
<organism evidence="3 4">
    <name type="scientific">Meristemomyces frigidus</name>
    <dbReference type="NCBI Taxonomy" id="1508187"/>
    <lineage>
        <taxon>Eukaryota</taxon>
        <taxon>Fungi</taxon>
        <taxon>Dikarya</taxon>
        <taxon>Ascomycota</taxon>
        <taxon>Pezizomycotina</taxon>
        <taxon>Dothideomycetes</taxon>
        <taxon>Dothideomycetidae</taxon>
        <taxon>Mycosphaerellales</taxon>
        <taxon>Teratosphaeriaceae</taxon>
        <taxon>Meristemomyces</taxon>
    </lineage>
</organism>
<name>A0AAN7TMN0_9PEZI</name>
<dbReference type="InterPro" id="IPR008942">
    <property type="entry name" value="ENTH_VHS"/>
</dbReference>
<reference evidence="3" key="1">
    <citation type="submission" date="2023-08" db="EMBL/GenBank/DDBJ databases">
        <title>Black Yeasts Isolated from many extreme environments.</title>
        <authorList>
            <person name="Coleine C."/>
            <person name="Stajich J.E."/>
            <person name="Selbmann L."/>
        </authorList>
    </citation>
    <scope>NUCLEOTIDE SEQUENCE</scope>
    <source>
        <strain evidence="3">CCFEE 5401</strain>
    </source>
</reference>
<dbReference type="EMBL" id="JAVRRL010000009">
    <property type="protein sequence ID" value="KAK5116138.1"/>
    <property type="molecule type" value="Genomic_DNA"/>
</dbReference>
<dbReference type="PROSITE" id="PS51391">
    <property type="entry name" value="CID"/>
    <property type="match status" value="1"/>
</dbReference>
<feature type="domain" description="CID" evidence="2">
    <location>
        <begin position="26"/>
        <end position="207"/>
    </location>
</feature>